<sequence>MTQSIKKPPATSAYKFRVAIAAWKGDKTVSSFLSFLHFVSAFIGLR</sequence>
<protein>
    <submittedName>
        <fullName evidence="1">Uncharacterized protein</fullName>
    </submittedName>
</protein>
<proteinExistence type="predicted"/>
<keyword evidence="2" id="KW-1185">Reference proteome</keyword>
<dbReference type="EMBL" id="BBVC01000037">
    <property type="protein sequence ID" value="GAO98252.1"/>
    <property type="molecule type" value="Genomic_DNA"/>
</dbReference>
<gene>
    <name evidence="1" type="ORF">Cva_00901</name>
</gene>
<evidence type="ECO:0000313" key="2">
    <source>
        <dbReference type="Proteomes" id="UP000036771"/>
    </source>
</evidence>
<accession>A0A0K8MCQ2</accession>
<organism evidence="1 2">
    <name type="scientific">Caedimonas varicaedens</name>
    <dbReference type="NCBI Taxonomy" id="1629334"/>
    <lineage>
        <taxon>Bacteria</taxon>
        <taxon>Pseudomonadati</taxon>
        <taxon>Pseudomonadota</taxon>
        <taxon>Alphaproteobacteria</taxon>
        <taxon>Holosporales</taxon>
        <taxon>Caedimonadaceae</taxon>
        <taxon>Caedimonas</taxon>
    </lineage>
</organism>
<dbReference type="Proteomes" id="UP000036771">
    <property type="component" value="Unassembled WGS sequence"/>
</dbReference>
<name>A0A0K8MCQ2_9PROT</name>
<reference evidence="1 2" key="1">
    <citation type="submission" date="2015-03" db="EMBL/GenBank/DDBJ databases">
        <title>Caedibacter varicaedens, whole genome shotgun sequence.</title>
        <authorList>
            <person name="Suzuki H."/>
            <person name="Dapper A.L."/>
            <person name="Gibson A.K."/>
            <person name="Jackson C."/>
            <person name="Lee H."/>
            <person name="Pejaver V.R."/>
            <person name="Doak T."/>
            <person name="Lynch M."/>
        </authorList>
    </citation>
    <scope>NUCLEOTIDE SEQUENCE [LARGE SCALE GENOMIC DNA]</scope>
</reference>
<dbReference type="AlphaFoldDB" id="A0A0K8MCQ2"/>
<comment type="caution">
    <text evidence="1">The sequence shown here is derived from an EMBL/GenBank/DDBJ whole genome shotgun (WGS) entry which is preliminary data.</text>
</comment>
<evidence type="ECO:0000313" key="1">
    <source>
        <dbReference type="EMBL" id="GAO98252.1"/>
    </source>
</evidence>